<evidence type="ECO:0000313" key="14">
    <source>
        <dbReference type="Proteomes" id="UP000836402"/>
    </source>
</evidence>
<dbReference type="PANTHER" id="PTHR44167">
    <property type="entry name" value="OVARIAN-SPECIFIC SERINE/THREONINE-PROTEIN KINASE LOK-RELATED"/>
    <property type="match status" value="1"/>
</dbReference>
<dbReference type="Pfam" id="PF00069">
    <property type="entry name" value="Pkinase"/>
    <property type="match status" value="1"/>
</dbReference>
<feature type="region of interest" description="Disordered" evidence="10">
    <location>
        <begin position="503"/>
        <end position="528"/>
    </location>
</feature>
<dbReference type="SMART" id="SM00240">
    <property type="entry name" value="FHA"/>
    <property type="match status" value="1"/>
</dbReference>
<keyword evidence="6 9" id="KW-0067">ATP-binding</keyword>
<comment type="catalytic activity">
    <reaction evidence="8">
        <text>L-seryl-[protein] + ATP = O-phospho-L-seryl-[protein] + ADP + H(+)</text>
        <dbReference type="Rhea" id="RHEA:17989"/>
        <dbReference type="Rhea" id="RHEA-COMP:9863"/>
        <dbReference type="Rhea" id="RHEA-COMP:11604"/>
        <dbReference type="ChEBI" id="CHEBI:15378"/>
        <dbReference type="ChEBI" id="CHEBI:29999"/>
        <dbReference type="ChEBI" id="CHEBI:30616"/>
        <dbReference type="ChEBI" id="CHEBI:83421"/>
        <dbReference type="ChEBI" id="CHEBI:456216"/>
        <dbReference type="EC" id="2.7.11.1"/>
    </reaction>
</comment>
<keyword evidence="14" id="KW-1185">Reference proteome</keyword>
<dbReference type="Gene3D" id="1.10.510.10">
    <property type="entry name" value="Transferase(Phosphotransferase) domain 1"/>
    <property type="match status" value="1"/>
</dbReference>
<dbReference type="InterPro" id="IPR017441">
    <property type="entry name" value="Protein_kinase_ATP_BS"/>
</dbReference>
<dbReference type="Proteomes" id="UP000836402">
    <property type="component" value="Unassembled WGS sequence"/>
</dbReference>
<comment type="catalytic activity">
    <reaction evidence="7">
        <text>L-threonyl-[protein] + ATP = O-phospho-L-threonyl-[protein] + ADP + H(+)</text>
        <dbReference type="Rhea" id="RHEA:46608"/>
        <dbReference type="Rhea" id="RHEA-COMP:11060"/>
        <dbReference type="Rhea" id="RHEA-COMP:11605"/>
        <dbReference type="ChEBI" id="CHEBI:15378"/>
        <dbReference type="ChEBI" id="CHEBI:30013"/>
        <dbReference type="ChEBI" id="CHEBI:30616"/>
        <dbReference type="ChEBI" id="CHEBI:61977"/>
        <dbReference type="ChEBI" id="CHEBI:456216"/>
        <dbReference type="EC" id="2.7.11.1"/>
    </reaction>
</comment>
<keyword evidence="5" id="KW-0418">Kinase</keyword>
<name>A0ABN7J2F1_9BASI</name>
<evidence type="ECO:0000256" key="7">
    <source>
        <dbReference type="ARBA" id="ARBA00047899"/>
    </source>
</evidence>
<feature type="region of interest" description="Disordered" evidence="10">
    <location>
        <begin position="1"/>
        <end position="37"/>
    </location>
</feature>
<dbReference type="SMART" id="SM00220">
    <property type="entry name" value="S_TKc"/>
    <property type="match status" value="1"/>
</dbReference>
<feature type="binding site" evidence="9">
    <location>
        <position position="232"/>
    </location>
    <ligand>
        <name>ATP</name>
        <dbReference type="ChEBI" id="CHEBI:30616"/>
    </ligand>
</feature>
<dbReference type="SUPFAM" id="SSF49879">
    <property type="entry name" value="SMAD/FHA domain"/>
    <property type="match status" value="1"/>
</dbReference>
<dbReference type="InterPro" id="IPR008271">
    <property type="entry name" value="Ser/Thr_kinase_AS"/>
</dbReference>
<dbReference type="EMBL" id="CAJHJG010004724">
    <property type="protein sequence ID" value="CAD6943676.1"/>
    <property type="molecule type" value="Genomic_DNA"/>
</dbReference>
<sequence length="610" mass="67801">MKQATMTQSFDRKRKLFSAAAGNVPQDRSQQEGVGKRHKLVPAVPNTAENAETTKASPLKPIDGEIARLITVNAKGARHIIRLQDGEVFTVGRSPDCDYILNSLRASRKHVKFLAVRSDVTGQPHVICEDSSRFGVFVNDLKVDRRFILSHGDEIKAAGQSFKLNLVEESSFQMQELAEEIPTSFQVPPSKRICKYIGSIAVTDKVLGAGTYASVYLGFDTRGEVHKQVAVKAQLKRTYVPGTHAGVYTELELIKTLRHPNINRILASHEDGTHIFMVLELHQIDLFGYIQNWGAVQVPTAKFIFFQLLHAVQHLHEKGVSHRDIKPENIYIESAVSSFPRICLGDFGLAYRPPEYSQGGKATGISSRTYSFCGTLGYLPPEVFKQHVTSKGYDPRALDMWSCGVTLFFALSATHPFDNDAKIPDWKIIPNVIEEEMIADGELPSRDVSERSGDRAQDNDVLNTLFDTTPQKSMLSLAQELIQLGVDPGMGMPEPFNAILEAQTQGQEQQEDESDIDGEPIAEGTGRQKSWHMEREYLRNIMHGHLPGIPWLLTKDAAGQSIIAGLINVSSEERLTAAAALNHEWFTSAQPGLSTMYQHRVLSQTSEQRS</sequence>
<dbReference type="PANTHER" id="PTHR44167:SF24">
    <property type="entry name" value="SERINE_THREONINE-PROTEIN KINASE CHK2"/>
    <property type="match status" value="1"/>
</dbReference>
<evidence type="ECO:0000256" key="6">
    <source>
        <dbReference type="ARBA" id="ARBA00022840"/>
    </source>
</evidence>
<evidence type="ECO:0000256" key="10">
    <source>
        <dbReference type="SAM" id="MobiDB-lite"/>
    </source>
</evidence>
<dbReference type="PROSITE" id="PS50006">
    <property type="entry name" value="FHA_DOMAIN"/>
    <property type="match status" value="1"/>
</dbReference>
<feature type="domain" description="Protein kinase" evidence="12">
    <location>
        <begin position="201"/>
        <end position="586"/>
    </location>
</feature>
<evidence type="ECO:0000256" key="2">
    <source>
        <dbReference type="ARBA" id="ARBA00012513"/>
    </source>
</evidence>
<dbReference type="InterPro" id="IPR000719">
    <property type="entry name" value="Prot_kinase_dom"/>
</dbReference>
<dbReference type="PROSITE" id="PS50011">
    <property type="entry name" value="PROTEIN_KINASE_DOM"/>
    <property type="match status" value="1"/>
</dbReference>
<keyword evidence="4 9" id="KW-0547">Nucleotide-binding</keyword>
<accession>A0ABN7J2F1</accession>
<feature type="domain" description="FHA" evidence="11">
    <location>
        <begin position="89"/>
        <end position="143"/>
    </location>
</feature>
<evidence type="ECO:0000313" key="13">
    <source>
        <dbReference type="EMBL" id="CAD6943676.1"/>
    </source>
</evidence>
<dbReference type="InterPro" id="IPR008984">
    <property type="entry name" value="SMAD_FHA_dom_sf"/>
</dbReference>
<evidence type="ECO:0000259" key="11">
    <source>
        <dbReference type="PROSITE" id="PS50006"/>
    </source>
</evidence>
<organism evidence="13 14">
    <name type="scientific">Tilletia caries</name>
    <name type="common">wheat bunt fungus</name>
    <dbReference type="NCBI Taxonomy" id="13290"/>
    <lineage>
        <taxon>Eukaryota</taxon>
        <taxon>Fungi</taxon>
        <taxon>Dikarya</taxon>
        <taxon>Basidiomycota</taxon>
        <taxon>Ustilaginomycotina</taxon>
        <taxon>Exobasidiomycetes</taxon>
        <taxon>Tilletiales</taxon>
        <taxon>Tilletiaceae</taxon>
        <taxon>Tilletia</taxon>
    </lineage>
</organism>
<protein>
    <recommendedName>
        <fullName evidence="2">non-specific serine/threonine protein kinase</fullName>
        <ecNumber evidence="2">2.7.11.1</ecNumber>
    </recommendedName>
</protein>
<dbReference type="Pfam" id="PF00498">
    <property type="entry name" value="FHA"/>
    <property type="match status" value="1"/>
</dbReference>
<dbReference type="InterPro" id="IPR000253">
    <property type="entry name" value="FHA_dom"/>
</dbReference>
<evidence type="ECO:0000256" key="3">
    <source>
        <dbReference type="ARBA" id="ARBA00022527"/>
    </source>
</evidence>
<gene>
    <name evidence="13" type="ORF">JKIAZH3_G9404</name>
</gene>
<comment type="similarity">
    <text evidence="1">Belongs to the protein kinase superfamily. CAMK Ser/Thr protein kinase family. CHEK2 subfamily.</text>
</comment>
<keyword evidence="3" id="KW-0723">Serine/threonine-protein kinase</keyword>
<evidence type="ECO:0000259" key="12">
    <source>
        <dbReference type="PROSITE" id="PS50011"/>
    </source>
</evidence>
<evidence type="ECO:0000256" key="1">
    <source>
        <dbReference type="ARBA" id="ARBA00005575"/>
    </source>
</evidence>
<dbReference type="SUPFAM" id="SSF56112">
    <property type="entry name" value="Protein kinase-like (PK-like)"/>
    <property type="match status" value="1"/>
</dbReference>
<evidence type="ECO:0000256" key="9">
    <source>
        <dbReference type="PROSITE-ProRule" id="PRU10141"/>
    </source>
</evidence>
<feature type="compositionally biased region" description="Acidic residues" evidence="10">
    <location>
        <begin position="509"/>
        <end position="520"/>
    </location>
</feature>
<dbReference type="InterPro" id="IPR011009">
    <property type="entry name" value="Kinase-like_dom_sf"/>
</dbReference>
<evidence type="ECO:0000256" key="8">
    <source>
        <dbReference type="ARBA" id="ARBA00048679"/>
    </source>
</evidence>
<dbReference type="EC" id="2.7.11.1" evidence="2"/>
<evidence type="ECO:0000256" key="4">
    <source>
        <dbReference type="ARBA" id="ARBA00022741"/>
    </source>
</evidence>
<dbReference type="Gene3D" id="3.30.200.20">
    <property type="entry name" value="Phosphorylase Kinase, domain 1"/>
    <property type="match status" value="1"/>
</dbReference>
<dbReference type="PROSITE" id="PS00108">
    <property type="entry name" value="PROTEIN_KINASE_ST"/>
    <property type="match status" value="1"/>
</dbReference>
<keyword evidence="5" id="KW-0808">Transferase</keyword>
<proteinExistence type="inferred from homology"/>
<dbReference type="Gene3D" id="2.60.200.20">
    <property type="match status" value="1"/>
</dbReference>
<dbReference type="PROSITE" id="PS00107">
    <property type="entry name" value="PROTEIN_KINASE_ATP"/>
    <property type="match status" value="1"/>
</dbReference>
<reference evidence="13" key="1">
    <citation type="submission" date="2020-10" db="EMBL/GenBank/DDBJ databases">
        <authorList>
            <person name="Sedaghatjoo S."/>
        </authorList>
    </citation>
    <scope>NUCLEOTIDE SEQUENCE</scope>
    <source>
        <strain evidence="13">AZH3</strain>
    </source>
</reference>
<comment type="caution">
    <text evidence="13">The sequence shown here is derived from an EMBL/GenBank/DDBJ whole genome shotgun (WGS) entry which is preliminary data.</text>
</comment>
<evidence type="ECO:0000256" key="5">
    <source>
        <dbReference type="ARBA" id="ARBA00022777"/>
    </source>
</evidence>